<dbReference type="FunFam" id="2.20.100.10:FF:000007">
    <property type="entry name" value="Thrombospondin 1"/>
    <property type="match status" value="1"/>
</dbReference>
<dbReference type="SMART" id="SM00209">
    <property type="entry name" value="TSP1"/>
    <property type="match status" value="2"/>
</dbReference>
<dbReference type="PROSITE" id="PS50092">
    <property type="entry name" value="TSP1"/>
    <property type="match status" value="2"/>
</dbReference>
<dbReference type="Gene3D" id="2.20.100.10">
    <property type="entry name" value="Thrombospondin type-1 (TSP1) repeat"/>
    <property type="match status" value="2"/>
</dbReference>
<evidence type="ECO:0000256" key="5">
    <source>
        <dbReference type="ARBA" id="ARBA00023136"/>
    </source>
</evidence>
<dbReference type="InParanoid" id="A7RSX7"/>
<dbReference type="SUPFAM" id="SSF82895">
    <property type="entry name" value="TSP-1 type 1 repeat"/>
    <property type="match status" value="2"/>
</dbReference>
<dbReference type="PANTHER" id="PTHR22906">
    <property type="entry name" value="PROPERDIN"/>
    <property type="match status" value="1"/>
</dbReference>
<dbReference type="HOGENOM" id="CLU_047129_1_0_1"/>
<keyword evidence="2" id="KW-0812">Transmembrane</keyword>
<evidence type="ECO:0000256" key="3">
    <source>
        <dbReference type="ARBA" id="ARBA00022737"/>
    </source>
</evidence>
<gene>
    <name evidence="7" type="ORF">NEMVEDRAFT_v1g92318</name>
</gene>
<keyword evidence="4" id="KW-1133">Transmembrane helix</keyword>
<dbReference type="InterPro" id="IPR052065">
    <property type="entry name" value="Compl_asym_regulator"/>
</dbReference>
<keyword evidence="3" id="KW-0677">Repeat</keyword>
<evidence type="ECO:0000256" key="2">
    <source>
        <dbReference type="ARBA" id="ARBA00022692"/>
    </source>
</evidence>
<dbReference type="PRINTS" id="PR01705">
    <property type="entry name" value="TSP1REPEAT"/>
</dbReference>
<dbReference type="Pfam" id="PF00090">
    <property type="entry name" value="TSP_1"/>
    <property type="match status" value="2"/>
</dbReference>
<dbReference type="Proteomes" id="UP000001593">
    <property type="component" value="Unassembled WGS sequence"/>
</dbReference>
<keyword evidence="6" id="KW-1015">Disulfide bond</keyword>
<name>A7RSX7_NEMVE</name>
<dbReference type="GO" id="GO:0016020">
    <property type="term" value="C:membrane"/>
    <property type="evidence" value="ECO:0007669"/>
    <property type="project" value="UniProtKB-SubCell"/>
</dbReference>
<evidence type="ECO:0000256" key="1">
    <source>
        <dbReference type="ARBA" id="ARBA00004167"/>
    </source>
</evidence>
<evidence type="ECO:0000313" key="8">
    <source>
        <dbReference type="Proteomes" id="UP000001593"/>
    </source>
</evidence>
<dbReference type="PANTHER" id="PTHR22906:SF50">
    <property type="entry name" value="MAM AND LDL-RECEPTOR CLASS A DOMAIN-CONTAINING PROTEIN 2-LIKE"/>
    <property type="match status" value="1"/>
</dbReference>
<reference evidence="7 8" key="1">
    <citation type="journal article" date="2007" name="Science">
        <title>Sea anemone genome reveals ancestral eumetazoan gene repertoire and genomic organization.</title>
        <authorList>
            <person name="Putnam N.H."/>
            <person name="Srivastava M."/>
            <person name="Hellsten U."/>
            <person name="Dirks B."/>
            <person name="Chapman J."/>
            <person name="Salamov A."/>
            <person name="Terry A."/>
            <person name="Shapiro H."/>
            <person name="Lindquist E."/>
            <person name="Kapitonov V.V."/>
            <person name="Jurka J."/>
            <person name="Genikhovich G."/>
            <person name="Grigoriev I.V."/>
            <person name="Lucas S.M."/>
            <person name="Steele R.E."/>
            <person name="Finnerty J.R."/>
            <person name="Technau U."/>
            <person name="Martindale M.Q."/>
            <person name="Rokhsar D.S."/>
        </authorList>
    </citation>
    <scope>NUCLEOTIDE SEQUENCE [LARGE SCALE GENOMIC DNA]</scope>
    <source>
        <strain evidence="8">CH2 X CH6</strain>
    </source>
</reference>
<accession>A7RSX7</accession>
<dbReference type="eggNOG" id="KOG3611">
    <property type="taxonomic scope" value="Eukaryota"/>
</dbReference>
<feature type="non-terminal residue" evidence="7">
    <location>
        <position position="116"/>
    </location>
</feature>
<sequence length="116" mass="12741">LVSRDGGWGPWSAWTNCTRACDKGERQRHRHCDNPAPSYGGHSCRGEKQQRSACNTQPCPVHGGLSVWSTWSECGSVCEWGVKTRTRSCSGPKPRCGGKTCNATPRQTTECYHCPS</sequence>
<keyword evidence="5" id="KW-0472">Membrane</keyword>
<dbReference type="EMBL" id="DS469536">
    <property type="protein sequence ID" value="EDO45353.1"/>
    <property type="molecule type" value="Genomic_DNA"/>
</dbReference>
<dbReference type="InterPro" id="IPR036383">
    <property type="entry name" value="TSP1_rpt_sf"/>
</dbReference>
<protein>
    <submittedName>
        <fullName evidence="7">Uncharacterized protein</fullName>
    </submittedName>
</protein>
<evidence type="ECO:0000256" key="6">
    <source>
        <dbReference type="ARBA" id="ARBA00023157"/>
    </source>
</evidence>
<dbReference type="InterPro" id="IPR000884">
    <property type="entry name" value="TSP1_rpt"/>
</dbReference>
<evidence type="ECO:0000313" key="7">
    <source>
        <dbReference type="EMBL" id="EDO45353.1"/>
    </source>
</evidence>
<dbReference type="PhylomeDB" id="A7RSX7"/>
<evidence type="ECO:0000256" key="4">
    <source>
        <dbReference type="ARBA" id="ARBA00022989"/>
    </source>
</evidence>
<dbReference type="STRING" id="45351.A7RSX7"/>
<dbReference type="AlphaFoldDB" id="A7RSX7"/>
<dbReference type="FunFam" id="2.20.100.10:FF:000001">
    <property type="entry name" value="semaphorin-5A isoform X1"/>
    <property type="match status" value="1"/>
</dbReference>
<comment type="subcellular location">
    <subcellularLocation>
        <location evidence="1">Membrane</location>
        <topology evidence="1">Single-pass membrane protein</topology>
    </subcellularLocation>
</comment>
<keyword evidence="8" id="KW-1185">Reference proteome</keyword>
<organism evidence="7 8">
    <name type="scientific">Nematostella vectensis</name>
    <name type="common">Starlet sea anemone</name>
    <dbReference type="NCBI Taxonomy" id="45351"/>
    <lineage>
        <taxon>Eukaryota</taxon>
        <taxon>Metazoa</taxon>
        <taxon>Cnidaria</taxon>
        <taxon>Anthozoa</taxon>
        <taxon>Hexacorallia</taxon>
        <taxon>Actiniaria</taxon>
        <taxon>Edwardsiidae</taxon>
        <taxon>Nematostella</taxon>
    </lineage>
</organism>
<proteinExistence type="predicted"/>
<dbReference type="OMA" id="GSISCPC"/>